<dbReference type="Pfam" id="PF02801">
    <property type="entry name" value="Ketoacyl-synt_C"/>
    <property type="match status" value="1"/>
</dbReference>
<evidence type="ECO:0000259" key="9">
    <source>
        <dbReference type="PROSITE" id="PS52004"/>
    </source>
</evidence>
<evidence type="ECO:0000256" key="4">
    <source>
        <dbReference type="ARBA" id="ARBA00022679"/>
    </source>
</evidence>
<dbReference type="SUPFAM" id="SSF51735">
    <property type="entry name" value="NAD(P)-binding Rossmann-fold domains"/>
    <property type="match status" value="2"/>
</dbReference>
<dbReference type="SMART" id="SM01294">
    <property type="entry name" value="PKS_PP_betabranch"/>
    <property type="match status" value="1"/>
</dbReference>
<comment type="cofactor">
    <cofactor evidence="1">
        <name>pantetheine 4'-phosphate</name>
        <dbReference type="ChEBI" id="CHEBI:47942"/>
    </cofactor>
</comment>
<protein>
    <submittedName>
        <fullName evidence="11">SDR family NAD(P)-dependent oxidoreductase</fullName>
    </submittedName>
</protein>
<dbReference type="InterPro" id="IPR016039">
    <property type="entry name" value="Thiolase-like"/>
</dbReference>
<dbReference type="InterPro" id="IPR036736">
    <property type="entry name" value="ACP-like_sf"/>
</dbReference>
<dbReference type="Pfam" id="PF16197">
    <property type="entry name" value="KAsynt_C_assoc"/>
    <property type="match status" value="1"/>
</dbReference>
<feature type="domain" description="Ketosynthase family 3 (KS3)" evidence="9">
    <location>
        <begin position="584"/>
        <end position="1008"/>
    </location>
</feature>
<feature type="domain" description="Carrier" evidence="8">
    <location>
        <begin position="2101"/>
        <end position="2176"/>
    </location>
</feature>
<dbReference type="Gene3D" id="3.40.47.10">
    <property type="match status" value="1"/>
</dbReference>
<dbReference type="InterPro" id="IPR055123">
    <property type="entry name" value="SpnB-like_Rossmann"/>
</dbReference>
<dbReference type="InterPro" id="IPR049552">
    <property type="entry name" value="PKS_DH_N"/>
</dbReference>
<dbReference type="Gene3D" id="3.40.50.1820">
    <property type="entry name" value="alpha/beta hydrolase"/>
    <property type="match status" value="1"/>
</dbReference>
<dbReference type="SMART" id="SM00825">
    <property type="entry name" value="PKS_KS"/>
    <property type="match status" value="1"/>
</dbReference>
<dbReference type="InterPro" id="IPR032821">
    <property type="entry name" value="PKS_assoc"/>
</dbReference>
<dbReference type="InterPro" id="IPR045851">
    <property type="entry name" value="AMP-bd_C_sf"/>
</dbReference>
<dbReference type="InterPro" id="IPR036291">
    <property type="entry name" value="NAD(P)-bd_dom_sf"/>
</dbReference>
<dbReference type="Pfam" id="PF00975">
    <property type="entry name" value="Thioesterase"/>
    <property type="match status" value="1"/>
</dbReference>
<sequence length="2468" mass="259485">MLVRPLPELLKDNARVHGDKVAYEDDSRAVTWRDLEARTARLAAGLGVGRGDRVAVLLGDGVPIVEALLAVTRAAAVGVLISPHSTDAELAGLFADCAPALVVTDRDRLPRVRAFGHERILVLGDDVATETAERPRDDLGLDEPAWLIYTSGTGGTPKAAVSTQRAALWSPAHCYGPVLGLNARDRLLWPLPMSHSFAHSLCLLGIVVAGATARVCTRRDPAVVAGLITTFEPTVLAGVPATYRQLLATGLVQAPSLRICLTAGAPSEAVLRTEVEAALGAPLHDCYGSTETCGMIAVEPAGAPRVPGTSGPPIPGVEVRLTGPDDEIWVRGPGLISGYHNAPELTAEAMPDGWYRTGDQGRLDAHGHLAVTGRVSDRIVRGGHKIDPAEVERVLLGLPGVHDVAVVARPHPLTGEAPVAFVVPAGDPVDPAALLGACAEVLSAHKVPEEVLFLPAVPRTGSGKPRRRVLRDSLVQARTDVAESLAARPPGERLAGVLELVLDELAAINGTRPDPRTAFADFGVTSLQATTLWQRLTARTGLRLAATLVWEYPTPEALAAHLTKLLGGGSVEVTERVTRRLDPAEPVAIVGIGCRYPGGVGSPEDLWRLVRDGADATGDFPADRGWDLDSVYDPDSERAGTSYTRRGGFLLDVADFDPSFFGISPREALAMDPQQRLLLEVAWEALERSGVAPSSLRGTDTGVFVGLMHGGYESRLDLPDMESHLVLGSAGSVASGRISYVLGLRGPSMTIDTACSSSLVALHLAARALRAGECSLALAGGATVMATPRSFIAFSQQRALSPDGRCRSYSAGADGTGWAEGAGVVVLERLADAHRNGHPVLAVLRGSAVNSDGASNGLTAPSTVAQQEVIRLALGDARLDESDVDVVEGHGTATRLGDPVEVAALLATYGRSRAEDRPLLLGSVKSNLGHTQAAAGVAGLIKLIWALRHDELPKSLYADIPSPHVDWSAGAVRLVAEHTSWPKGERPRRGAVSSFGIGGTNAHVIIEEPPAPDTRPPLTVVTAPWVIGGADEAGLRANAARIAAALSDESVVDIGCSLATTRAPLRHRAAVLTGERADMLAGVRDLARGAENPLVRRAIAQHDPRPVFLFTGQGAQRPGMGRELAAAFPAFGEAYHSVFAEFASFGISLADLPADLVDRTDYTQPALFAFEVAMCALLDAQGVRPGHVVGHSIGELAAAHVAGVMSLPDAVRLVAARGRAMAAMRPGVMVSVQTTEAHAAQHLDGAVAIAAVNGPGAVVLSGTATAVDAAVARIGRPHKVLRGGYAFHSPLLDPVLAEFRTVAESVTYRLPVVPVVSTLTGRPESEALTEAGYWVRQTREPVRFADAVDWLTEAGAAIFTEVGPATALTVLVDGAVPTSRSAGNEPAALLDALATLHVHGVPVDWPAVYAGSGARRCDLPTYPFQRERYWLDHTPVAQVRAPLLGEPQPDADGPEVRYTSVLSTAGQPWLADHRVNDDVVVPATAFVDMVFQATGSARLDELVVHQPLLLEGEARIQVVATGLEVAIWAASDGEWTRHATATVGPAMSPEESPGAWPPPGAQRVPISYGKLAVRGHRYGPAFRAVTALWRRGDEVFADVDLPRGEAQAVAAHALHPCLLDAALHASLLAAAPEEQDAVRIPFAFTGVELHRTDAVAARVRITRNGPDDVRVRLTDPADRPVATIESLVTRRLDGRAHAVAVAARALHRIDWVPVPRAPAVPAGEVFDTRTIGATGTPPERTRQLVAAALDRLQKPHADPLVMITHNATGPDPDLAAAAVWGMVGSAQQEQPGSVVLVDLCGHPASDAALDRASTSGAAQVSVRGGQLLTPRLVRAPAPEGDPFALNRDGTVLITGGTGALGAILARHLVSEHGARHLTLASRRGERPDWADELAAEVVVVACDVSDRAAVDHLVASCDPALTAVFHLAGVLDDGVLGAMDSKRFAEVLAPKADAAWHLHEATADLELSAFVLYSSAAGVLGRPGQSNYAAANSFLDALARHRTAHGLPARSLAWGLWESDGGMSSPRQNDGVLPLSAAAGMAAFDRAMRTAEPVLVPVLLDARRQGPAPAILRDLIHDAADAEPATWSRTLAEAPAEERLAVLTDLLRAEVAAVLGFPDSASLPLDKDFAELGFDSLTVLQLRNRIGAVTGLRLSPTTVFDHPTLPRLATHVHSLLIGAAPAAPAPNLRPAALYHRILRDQGPAKAMGLRILASYALPSFSTDERVRHVVAPMRLAAGDAEPVLCYLPSYLAVGDPVPVQLSKRFEGEHDLFLLGYPGFGADPGIPENVETLVRTLADSVRAVAEDRPTVLIGHCAGGLVAHALAAHLAATGGAPAGVVLLESDHGVARRDDARALALVAAETRRPSELYDDPAADLVALAGGGYCRIFDGWRPAASPVPTLLVRGGPTPEMAEADPARDWKPRWPLPHSSVDVPGHHDTVLTDHAGTTAEAIRVWVDQSMSRWRIRS</sequence>
<dbReference type="InterPro" id="IPR049551">
    <property type="entry name" value="PKS_DH_C"/>
</dbReference>
<dbReference type="Gene3D" id="3.40.50.12780">
    <property type="entry name" value="N-terminal domain of ligase-like"/>
    <property type="match status" value="1"/>
</dbReference>
<dbReference type="InterPro" id="IPR042104">
    <property type="entry name" value="PKS_dehydratase_sf"/>
</dbReference>
<evidence type="ECO:0000259" key="8">
    <source>
        <dbReference type="PROSITE" id="PS50075"/>
    </source>
</evidence>
<dbReference type="Pfam" id="PF08659">
    <property type="entry name" value="KR"/>
    <property type="match status" value="1"/>
</dbReference>
<keyword evidence="3" id="KW-0597">Phosphoprotein</keyword>
<dbReference type="InterPro" id="IPR009081">
    <property type="entry name" value="PP-bd_ACP"/>
</dbReference>
<evidence type="ECO:0000256" key="5">
    <source>
        <dbReference type="ARBA" id="ARBA00022737"/>
    </source>
</evidence>
<dbReference type="Pfam" id="PF13193">
    <property type="entry name" value="AMP-binding_C"/>
    <property type="match status" value="1"/>
</dbReference>
<feature type="domain" description="Carrier" evidence="8">
    <location>
        <begin position="488"/>
        <end position="566"/>
    </location>
</feature>
<keyword evidence="12" id="KW-1185">Reference proteome</keyword>
<dbReference type="InterPro" id="IPR020806">
    <property type="entry name" value="PKS_PP-bd"/>
</dbReference>
<accession>A0A7C9RSH2</accession>
<dbReference type="InterPro" id="IPR020807">
    <property type="entry name" value="PKS_DH"/>
</dbReference>
<dbReference type="InterPro" id="IPR000873">
    <property type="entry name" value="AMP-dep_synth/lig_dom"/>
</dbReference>
<dbReference type="SMART" id="SM00826">
    <property type="entry name" value="PKS_DH"/>
    <property type="match status" value="1"/>
</dbReference>
<dbReference type="GO" id="GO:0006633">
    <property type="term" value="P:fatty acid biosynthetic process"/>
    <property type="evidence" value="ECO:0007669"/>
    <property type="project" value="InterPro"/>
</dbReference>
<dbReference type="Pfam" id="PF00109">
    <property type="entry name" value="ketoacyl-synt"/>
    <property type="match status" value="1"/>
</dbReference>
<dbReference type="Pfam" id="PF14765">
    <property type="entry name" value="PS-DH"/>
    <property type="match status" value="1"/>
</dbReference>
<dbReference type="GO" id="GO:0004315">
    <property type="term" value="F:3-oxoacyl-[acyl-carrier-protein] synthase activity"/>
    <property type="evidence" value="ECO:0007669"/>
    <property type="project" value="InterPro"/>
</dbReference>
<name>A0A7C9RSH2_9PSEU</name>
<dbReference type="Proteomes" id="UP000481360">
    <property type="component" value="Unassembled WGS sequence"/>
</dbReference>
<feature type="active site" description="Proton donor; for dehydratase activity" evidence="7">
    <location>
        <position position="1620"/>
    </location>
</feature>
<dbReference type="InterPro" id="IPR020802">
    <property type="entry name" value="TesA-like"/>
</dbReference>
<dbReference type="InterPro" id="IPR001031">
    <property type="entry name" value="Thioesterase"/>
</dbReference>
<dbReference type="SUPFAM" id="SSF53474">
    <property type="entry name" value="alpha/beta-Hydrolases"/>
    <property type="match status" value="1"/>
</dbReference>
<dbReference type="InterPro" id="IPR049900">
    <property type="entry name" value="PKS_mFAS_DH"/>
</dbReference>
<proteinExistence type="predicted"/>
<dbReference type="FunFam" id="3.40.47.10:FF:000019">
    <property type="entry name" value="Polyketide synthase type I"/>
    <property type="match status" value="1"/>
</dbReference>
<dbReference type="SUPFAM" id="SSF53901">
    <property type="entry name" value="Thiolase-like"/>
    <property type="match status" value="1"/>
</dbReference>
<reference evidence="11 12" key="1">
    <citation type="submission" date="2020-03" db="EMBL/GenBank/DDBJ databases">
        <title>Isolation and identification of active actinomycetes.</title>
        <authorList>
            <person name="Sun X."/>
        </authorList>
    </citation>
    <scope>NUCLEOTIDE SEQUENCE [LARGE SCALE GENOMIC DNA]</scope>
    <source>
        <strain evidence="11 12">NEAU-D13</strain>
    </source>
</reference>
<dbReference type="PANTHER" id="PTHR43775:SF51">
    <property type="entry name" value="INACTIVE PHENOLPHTHIOCEROL SYNTHESIS POLYKETIDE SYNTHASE TYPE I PKS1-RELATED"/>
    <property type="match status" value="1"/>
</dbReference>
<dbReference type="CDD" id="cd08956">
    <property type="entry name" value="KR_3_FAS_SDR_x"/>
    <property type="match status" value="1"/>
</dbReference>
<dbReference type="Gene3D" id="1.10.1200.10">
    <property type="entry name" value="ACP-like"/>
    <property type="match status" value="2"/>
</dbReference>
<dbReference type="SMART" id="SM00823">
    <property type="entry name" value="PKS_PP"/>
    <property type="match status" value="2"/>
</dbReference>
<dbReference type="CDD" id="cd00833">
    <property type="entry name" value="PKS"/>
    <property type="match status" value="1"/>
</dbReference>
<dbReference type="Gene3D" id="3.40.366.10">
    <property type="entry name" value="Malonyl-Coenzyme A Acyl Carrier Protein, domain 2"/>
    <property type="match status" value="1"/>
</dbReference>
<dbReference type="Pfam" id="PF00698">
    <property type="entry name" value="Acyl_transf_1"/>
    <property type="match status" value="1"/>
</dbReference>
<organism evidence="11 12">
    <name type="scientific">Lentzea alba</name>
    <dbReference type="NCBI Taxonomy" id="2714351"/>
    <lineage>
        <taxon>Bacteria</taxon>
        <taxon>Bacillati</taxon>
        <taxon>Actinomycetota</taxon>
        <taxon>Actinomycetes</taxon>
        <taxon>Pseudonocardiales</taxon>
        <taxon>Pseudonocardiaceae</taxon>
        <taxon>Lentzea</taxon>
    </lineage>
</organism>
<dbReference type="Pfam" id="PF00501">
    <property type="entry name" value="AMP-binding"/>
    <property type="match status" value="1"/>
</dbReference>
<dbReference type="InterPro" id="IPR016036">
    <property type="entry name" value="Malonyl_transacylase_ACP-bd"/>
</dbReference>
<dbReference type="InterPro" id="IPR057326">
    <property type="entry name" value="KR_dom"/>
</dbReference>
<feature type="domain" description="PKS/mFAS DH" evidence="10">
    <location>
        <begin position="1441"/>
        <end position="1698"/>
    </location>
</feature>
<dbReference type="SMART" id="SM00827">
    <property type="entry name" value="PKS_AT"/>
    <property type="match status" value="1"/>
</dbReference>
<gene>
    <name evidence="11" type="ORF">G7043_25440</name>
</gene>
<dbReference type="InterPro" id="IPR018201">
    <property type="entry name" value="Ketoacyl_synth_AS"/>
</dbReference>
<keyword evidence="2" id="KW-0596">Phosphopantetheine</keyword>
<evidence type="ECO:0000256" key="2">
    <source>
        <dbReference type="ARBA" id="ARBA00022450"/>
    </source>
</evidence>
<dbReference type="SMART" id="SM00824">
    <property type="entry name" value="PKS_TE"/>
    <property type="match status" value="1"/>
</dbReference>
<dbReference type="PROSITE" id="PS00606">
    <property type="entry name" value="KS3_1"/>
    <property type="match status" value="1"/>
</dbReference>
<dbReference type="SUPFAM" id="SSF47336">
    <property type="entry name" value="ACP-like"/>
    <property type="match status" value="2"/>
</dbReference>
<keyword evidence="5" id="KW-0677">Repeat</keyword>
<dbReference type="InterPro" id="IPR029058">
    <property type="entry name" value="AB_hydrolase_fold"/>
</dbReference>
<dbReference type="InterPro" id="IPR025110">
    <property type="entry name" value="AMP-bd_C"/>
</dbReference>
<dbReference type="PANTHER" id="PTHR43775">
    <property type="entry name" value="FATTY ACID SYNTHASE"/>
    <property type="match status" value="1"/>
</dbReference>
<dbReference type="Pfam" id="PF21089">
    <property type="entry name" value="PKS_DH_N"/>
    <property type="match status" value="1"/>
</dbReference>
<evidence type="ECO:0000313" key="12">
    <source>
        <dbReference type="Proteomes" id="UP000481360"/>
    </source>
</evidence>
<dbReference type="PROSITE" id="PS00012">
    <property type="entry name" value="PHOSPHOPANTETHEINE"/>
    <property type="match status" value="1"/>
</dbReference>
<dbReference type="SUPFAM" id="SSF52151">
    <property type="entry name" value="FabD/lysophospholipase-like"/>
    <property type="match status" value="1"/>
</dbReference>
<keyword evidence="6" id="KW-0012">Acyltransferase</keyword>
<dbReference type="InterPro" id="IPR014030">
    <property type="entry name" value="Ketoacyl_synth_N"/>
</dbReference>
<dbReference type="PROSITE" id="PS52019">
    <property type="entry name" value="PKS_MFAS_DH"/>
    <property type="match status" value="1"/>
</dbReference>
<evidence type="ECO:0000256" key="1">
    <source>
        <dbReference type="ARBA" id="ARBA00001957"/>
    </source>
</evidence>
<dbReference type="Gene3D" id="3.40.50.720">
    <property type="entry name" value="NAD(P)-binding Rossmann-like Domain"/>
    <property type="match status" value="1"/>
</dbReference>
<dbReference type="Pfam" id="PF00550">
    <property type="entry name" value="PP-binding"/>
    <property type="match status" value="2"/>
</dbReference>
<dbReference type="SUPFAM" id="SSF55048">
    <property type="entry name" value="Probable ACP-binding domain of malonyl-CoA ACP transacylase"/>
    <property type="match status" value="1"/>
</dbReference>
<dbReference type="InterPro" id="IPR014031">
    <property type="entry name" value="Ketoacyl_synth_C"/>
</dbReference>
<evidence type="ECO:0000256" key="3">
    <source>
        <dbReference type="ARBA" id="ARBA00022553"/>
    </source>
</evidence>
<dbReference type="InterPro" id="IPR006162">
    <property type="entry name" value="Ppantetheine_attach_site"/>
</dbReference>
<evidence type="ECO:0000256" key="7">
    <source>
        <dbReference type="PROSITE-ProRule" id="PRU01363"/>
    </source>
</evidence>
<evidence type="ECO:0000256" key="6">
    <source>
        <dbReference type="ARBA" id="ARBA00023315"/>
    </source>
</evidence>
<evidence type="ECO:0000313" key="11">
    <source>
        <dbReference type="EMBL" id="NGY62271.1"/>
    </source>
</evidence>
<dbReference type="SMART" id="SM00822">
    <property type="entry name" value="PKS_KR"/>
    <property type="match status" value="1"/>
</dbReference>
<feature type="active site" description="Proton acceptor; for dehydratase activity" evidence="7">
    <location>
        <position position="1473"/>
    </location>
</feature>
<dbReference type="PROSITE" id="PS52004">
    <property type="entry name" value="KS3_2"/>
    <property type="match status" value="1"/>
</dbReference>
<dbReference type="SUPFAM" id="SSF56801">
    <property type="entry name" value="Acetyl-CoA synthetase-like"/>
    <property type="match status" value="1"/>
</dbReference>
<dbReference type="PROSITE" id="PS50075">
    <property type="entry name" value="CARRIER"/>
    <property type="match status" value="2"/>
</dbReference>
<keyword evidence="4" id="KW-0808">Transferase</keyword>
<feature type="region of interest" description="C-terminal hotdog fold" evidence="7">
    <location>
        <begin position="1561"/>
        <end position="1698"/>
    </location>
</feature>
<dbReference type="Gene3D" id="3.30.70.3290">
    <property type="match status" value="1"/>
</dbReference>
<dbReference type="InterPro" id="IPR020841">
    <property type="entry name" value="PKS_Beta-ketoAc_synthase_dom"/>
</dbReference>
<feature type="region of interest" description="N-terminal hotdog fold" evidence="7">
    <location>
        <begin position="1441"/>
        <end position="1550"/>
    </location>
</feature>
<evidence type="ECO:0000259" key="10">
    <source>
        <dbReference type="PROSITE" id="PS52019"/>
    </source>
</evidence>
<dbReference type="Pfam" id="PF22953">
    <property type="entry name" value="SpnB_Rossmann"/>
    <property type="match status" value="1"/>
</dbReference>
<dbReference type="InterPro" id="IPR042099">
    <property type="entry name" value="ANL_N_sf"/>
</dbReference>
<dbReference type="InterPro" id="IPR050091">
    <property type="entry name" value="PKS_NRPS_Biosynth_Enz"/>
</dbReference>
<dbReference type="InterPro" id="IPR016035">
    <property type="entry name" value="Acyl_Trfase/lysoPLipase"/>
</dbReference>
<dbReference type="EMBL" id="JAAMPJ010000007">
    <property type="protein sequence ID" value="NGY62271.1"/>
    <property type="molecule type" value="Genomic_DNA"/>
</dbReference>
<dbReference type="InterPro" id="IPR014043">
    <property type="entry name" value="Acyl_transferase_dom"/>
</dbReference>
<dbReference type="InterPro" id="IPR001227">
    <property type="entry name" value="Ac_transferase_dom_sf"/>
</dbReference>
<dbReference type="InterPro" id="IPR013968">
    <property type="entry name" value="PKS_KR"/>
</dbReference>
<dbReference type="GO" id="GO:0004312">
    <property type="term" value="F:fatty acid synthase activity"/>
    <property type="evidence" value="ECO:0007669"/>
    <property type="project" value="TreeGrafter"/>
</dbReference>
<dbReference type="Gene3D" id="3.10.129.110">
    <property type="entry name" value="Polyketide synthase dehydratase"/>
    <property type="match status" value="1"/>
</dbReference>
<dbReference type="GO" id="GO:0031177">
    <property type="term" value="F:phosphopantetheine binding"/>
    <property type="evidence" value="ECO:0007669"/>
    <property type="project" value="InterPro"/>
</dbReference>
<dbReference type="Gene3D" id="3.30.300.30">
    <property type="match status" value="1"/>
</dbReference>
<comment type="caution">
    <text evidence="11">The sequence shown here is derived from an EMBL/GenBank/DDBJ whole genome shotgun (WGS) entry which is preliminary data.</text>
</comment>